<keyword evidence="1" id="KW-0812">Transmembrane</keyword>
<proteinExistence type="predicted"/>
<evidence type="ECO:0000313" key="2">
    <source>
        <dbReference type="EMBL" id="KPI85097.1"/>
    </source>
</evidence>
<feature type="transmembrane region" description="Helical" evidence="1">
    <location>
        <begin position="145"/>
        <end position="170"/>
    </location>
</feature>
<keyword evidence="1" id="KW-0472">Membrane</keyword>
<evidence type="ECO:0000256" key="1">
    <source>
        <dbReference type="SAM" id="Phobius"/>
    </source>
</evidence>
<evidence type="ECO:0000313" key="3">
    <source>
        <dbReference type="Proteomes" id="UP000038009"/>
    </source>
</evidence>
<dbReference type="Proteomes" id="UP000038009">
    <property type="component" value="Unassembled WGS sequence"/>
</dbReference>
<dbReference type="EMBL" id="LJSK01000209">
    <property type="protein sequence ID" value="KPI85097.1"/>
    <property type="molecule type" value="Genomic_DNA"/>
</dbReference>
<accession>A0A0N0P4Q7</accession>
<feature type="transmembrane region" description="Helical" evidence="1">
    <location>
        <begin position="114"/>
        <end position="133"/>
    </location>
</feature>
<sequence length="184" mass="21475">MRRRGTSPSTRVLVNPDADFRAEWREMDAEGSGAAHTLQPRTLEEFRAQLRRISRGRVKRSVESEEEEDTFYRTKDGQSQEYEGRRFFEWLCPTNPTRARLRVERLYWIAWKQFLYGFFMAGVGTALMLIGFGCTARYCEEKVRGVGVIIGALLLCIPGYYCLFVLYMYATCRGRYTYLQLPEA</sequence>
<dbReference type="OMA" id="RIYWIAW"/>
<evidence type="ECO:0008006" key="4">
    <source>
        <dbReference type="Google" id="ProtNLM"/>
    </source>
</evidence>
<reference evidence="2 3" key="1">
    <citation type="journal article" date="2015" name="PLoS Pathog.">
        <title>Leptomonas seymouri: Adaptations to the Dixenous Life Cycle Analyzed by Genome Sequencing, Transcriptome Profiling and Co-infection with Leishmania donovani.</title>
        <authorList>
            <person name="Kraeva N."/>
            <person name="Butenko A."/>
            <person name="Hlavacova J."/>
            <person name="Kostygov A."/>
            <person name="Myskova J."/>
            <person name="Grybchuk D."/>
            <person name="Lestinova T."/>
            <person name="Votypka J."/>
            <person name="Volf P."/>
            <person name="Opperdoes F."/>
            <person name="Flegontov P."/>
            <person name="Lukes J."/>
            <person name="Yurchenko V."/>
        </authorList>
    </citation>
    <scope>NUCLEOTIDE SEQUENCE [LARGE SCALE GENOMIC DNA]</scope>
    <source>
        <strain evidence="2 3">ATCC 30220</strain>
    </source>
</reference>
<keyword evidence="3" id="KW-1185">Reference proteome</keyword>
<name>A0A0N0P4Q7_LEPSE</name>
<dbReference type="AlphaFoldDB" id="A0A0N0P4Q7"/>
<dbReference type="VEuPathDB" id="TriTrypDB:Lsey_0209_0210"/>
<keyword evidence="1" id="KW-1133">Transmembrane helix</keyword>
<gene>
    <name evidence="2" type="ORF">ABL78_5863</name>
</gene>
<protein>
    <recommendedName>
        <fullName evidence="4">Transmembrane protein</fullName>
    </recommendedName>
</protein>
<dbReference type="OrthoDB" id="258719at2759"/>
<organism evidence="2 3">
    <name type="scientific">Leptomonas seymouri</name>
    <dbReference type="NCBI Taxonomy" id="5684"/>
    <lineage>
        <taxon>Eukaryota</taxon>
        <taxon>Discoba</taxon>
        <taxon>Euglenozoa</taxon>
        <taxon>Kinetoplastea</taxon>
        <taxon>Metakinetoplastina</taxon>
        <taxon>Trypanosomatida</taxon>
        <taxon>Trypanosomatidae</taxon>
        <taxon>Leishmaniinae</taxon>
        <taxon>Leptomonas</taxon>
    </lineage>
</organism>
<comment type="caution">
    <text evidence="2">The sequence shown here is derived from an EMBL/GenBank/DDBJ whole genome shotgun (WGS) entry which is preliminary data.</text>
</comment>